<dbReference type="Gene3D" id="1.10.340.30">
    <property type="entry name" value="Hypothetical protein, domain 2"/>
    <property type="match status" value="1"/>
</dbReference>
<dbReference type="PANTHER" id="PTHR10242:SF2">
    <property type="entry name" value="N-GLYCOSYLASE_DNA LYASE"/>
    <property type="match status" value="1"/>
</dbReference>
<feature type="domain" description="HhH-GPD" evidence="10">
    <location>
        <begin position="120"/>
        <end position="267"/>
    </location>
</feature>
<keyword evidence="6" id="KW-0456">Lyase</keyword>
<dbReference type="InterPro" id="IPR012904">
    <property type="entry name" value="OGG_N"/>
</dbReference>
<dbReference type="InterPro" id="IPR023170">
    <property type="entry name" value="HhH_base_excis_C"/>
</dbReference>
<proteinExistence type="inferred from homology"/>
<organism evidence="11">
    <name type="scientific">Candidatus Improbicoccus pseudotrichonymphae</name>
    <dbReference type="NCBI Taxonomy" id="3033792"/>
    <lineage>
        <taxon>Bacteria</taxon>
        <taxon>Bacillati</taxon>
        <taxon>Bacillota</taxon>
        <taxon>Clostridia</taxon>
        <taxon>Candidatus Improbicoccus</taxon>
    </lineage>
</organism>
<dbReference type="SUPFAM" id="SSF48150">
    <property type="entry name" value="DNA-glycosylase"/>
    <property type="match status" value="1"/>
</dbReference>
<evidence type="ECO:0000256" key="4">
    <source>
        <dbReference type="ARBA" id="ARBA00022801"/>
    </source>
</evidence>
<dbReference type="Pfam" id="PF00730">
    <property type="entry name" value="HhH-GPD"/>
    <property type="match status" value="1"/>
</dbReference>
<dbReference type="PANTHER" id="PTHR10242">
    <property type="entry name" value="8-OXOGUANINE DNA GLYCOSYLASE"/>
    <property type="match status" value="1"/>
</dbReference>
<comment type="catalytic activity">
    <reaction evidence="9">
        <text>2'-deoxyribonucleotide-(2'-deoxyribose 5'-phosphate)-2'-deoxyribonucleotide-DNA = a 3'-end 2'-deoxyribonucleotide-(2,3-dehydro-2,3-deoxyribose 5'-phosphate)-DNA + a 5'-end 5'-phospho-2'-deoxyribonucleoside-DNA + H(+)</text>
        <dbReference type="Rhea" id="RHEA:66592"/>
        <dbReference type="Rhea" id="RHEA-COMP:13180"/>
        <dbReference type="Rhea" id="RHEA-COMP:16897"/>
        <dbReference type="Rhea" id="RHEA-COMP:17067"/>
        <dbReference type="ChEBI" id="CHEBI:15378"/>
        <dbReference type="ChEBI" id="CHEBI:136412"/>
        <dbReference type="ChEBI" id="CHEBI:157695"/>
        <dbReference type="ChEBI" id="CHEBI:167181"/>
        <dbReference type="EC" id="4.2.99.18"/>
    </reaction>
</comment>
<dbReference type="GO" id="GO:0006284">
    <property type="term" value="P:base-excision repair"/>
    <property type="evidence" value="ECO:0007669"/>
    <property type="project" value="InterPro"/>
</dbReference>
<dbReference type="AlphaFoldDB" id="A0AA48I0Z5"/>
<dbReference type="GO" id="GO:0140078">
    <property type="term" value="F:class I DNA-(apurinic or apyrimidinic site) endonuclease activity"/>
    <property type="evidence" value="ECO:0007669"/>
    <property type="project" value="UniProtKB-EC"/>
</dbReference>
<evidence type="ECO:0000256" key="7">
    <source>
        <dbReference type="ARBA" id="ARBA00023268"/>
    </source>
</evidence>
<dbReference type="Pfam" id="PF07934">
    <property type="entry name" value="OGG_N"/>
    <property type="match status" value="1"/>
</dbReference>
<dbReference type="Proteomes" id="UP001337580">
    <property type="component" value="Chromosome"/>
</dbReference>
<evidence type="ECO:0000256" key="6">
    <source>
        <dbReference type="ARBA" id="ARBA00023239"/>
    </source>
</evidence>
<evidence type="ECO:0000256" key="1">
    <source>
        <dbReference type="ARBA" id="ARBA00010679"/>
    </source>
</evidence>
<keyword evidence="4" id="KW-0378">Hydrolase</keyword>
<comment type="similarity">
    <text evidence="1">Belongs to the type-1 OGG1 family.</text>
</comment>
<dbReference type="GO" id="GO:0003684">
    <property type="term" value="F:damaged DNA binding"/>
    <property type="evidence" value="ECO:0007669"/>
    <property type="project" value="InterPro"/>
</dbReference>
<sequence>MELDFNLNQKKFDLDQTFDCGQCFRWFKIKEKWYGVVQGREAEAYICDNLLKINILNDQDLNHEDEFKFWENYFDLDTDYILVKEKLKNIDNTLDFAMEKFGGIRILNQNFWETLCSFIISQNNNIPRIKSIIKNFCRYFGKKLKSNYAFPEVNHIADLCPNDLNIIKSGFRSKYIIDAARKIKNGIKFEELANYSNKDVVKIISKIKGVGPKVSSCVLLYSFHRLNAFPIDVWIRRTMQENFSGKTSDIFGEFAGVAQQYLFSFKRTTKIYENSTFKSQNS</sequence>
<dbReference type="EMBL" id="AP027924">
    <property type="protein sequence ID" value="BED91772.1"/>
    <property type="molecule type" value="Genomic_DNA"/>
</dbReference>
<evidence type="ECO:0000256" key="2">
    <source>
        <dbReference type="ARBA" id="ARBA00012720"/>
    </source>
</evidence>
<evidence type="ECO:0000313" key="11">
    <source>
        <dbReference type="EMBL" id="BED91772.1"/>
    </source>
</evidence>
<evidence type="ECO:0000256" key="5">
    <source>
        <dbReference type="ARBA" id="ARBA00023204"/>
    </source>
</evidence>
<protein>
    <recommendedName>
        <fullName evidence="2">DNA-(apurinic or apyrimidinic site) lyase</fullName>
        <ecNumber evidence="2">4.2.99.18</ecNumber>
    </recommendedName>
</protein>
<dbReference type="Gene3D" id="3.30.310.260">
    <property type="match status" value="1"/>
</dbReference>
<keyword evidence="8" id="KW-0326">Glycosidase</keyword>
<evidence type="ECO:0000256" key="9">
    <source>
        <dbReference type="ARBA" id="ARBA00044632"/>
    </source>
</evidence>
<keyword evidence="3" id="KW-0227">DNA damage</keyword>
<dbReference type="Gene3D" id="1.10.1670.10">
    <property type="entry name" value="Helix-hairpin-Helix base-excision DNA repair enzymes (C-terminal)"/>
    <property type="match status" value="1"/>
</dbReference>
<accession>A0AA48I0Z5</accession>
<dbReference type="GO" id="GO:0006289">
    <property type="term" value="P:nucleotide-excision repair"/>
    <property type="evidence" value="ECO:0007669"/>
    <property type="project" value="InterPro"/>
</dbReference>
<keyword evidence="7" id="KW-0511">Multifunctional enzyme</keyword>
<reference evidence="11" key="1">
    <citation type="journal article" date="2023" name="ISME J.">
        <title>Emergence of putative energy parasites within Clostridia revealed by genome analysis of a novel endosymbiotic clade.</title>
        <authorList>
            <person name="Takahashi K."/>
            <person name="Kuwahara H."/>
            <person name="Horikawa Y."/>
            <person name="Izawa K."/>
            <person name="Kato D."/>
            <person name="Inagaki T."/>
            <person name="Yuki M."/>
            <person name="Ohkuma M."/>
            <person name="Hongoh Y."/>
        </authorList>
    </citation>
    <scope>NUCLEOTIDE SEQUENCE</scope>
    <source>
        <strain evidence="11">CfP3-15</strain>
    </source>
</reference>
<dbReference type="InterPro" id="IPR011257">
    <property type="entry name" value="DNA_glycosylase"/>
</dbReference>
<dbReference type="SUPFAM" id="SSF55945">
    <property type="entry name" value="TATA-box binding protein-like"/>
    <property type="match status" value="1"/>
</dbReference>
<dbReference type="CDD" id="cd00056">
    <property type="entry name" value="ENDO3c"/>
    <property type="match status" value="1"/>
</dbReference>
<name>A0AA48I0Z5_9FIRM</name>
<evidence type="ECO:0000256" key="3">
    <source>
        <dbReference type="ARBA" id="ARBA00022763"/>
    </source>
</evidence>
<dbReference type="GO" id="GO:0008534">
    <property type="term" value="F:oxidized purine nucleobase lesion DNA N-glycosylase activity"/>
    <property type="evidence" value="ECO:0007669"/>
    <property type="project" value="InterPro"/>
</dbReference>
<evidence type="ECO:0000256" key="8">
    <source>
        <dbReference type="ARBA" id="ARBA00023295"/>
    </source>
</evidence>
<keyword evidence="5" id="KW-0234">DNA repair</keyword>
<dbReference type="SMART" id="SM00478">
    <property type="entry name" value="ENDO3c"/>
    <property type="match status" value="1"/>
</dbReference>
<gene>
    <name evidence="11" type="ORF">CfP315_0299</name>
</gene>
<dbReference type="EC" id="4.2.99.18" evidence="2"/>
<dbReference type="InterPro" id="IPR052054">
    <property type="entry name" value="Oxidative_DNA_repair_enzyme"/>
</dbReference>
<dbReference type="KEGG" id="ips:CfP315_0299"/>
<dbReference type="InterPro" id="IPR003265">
    <property type="entry name" value="HhH-GPD_domain"/>
</dbReference>
<evidence type="ECO:0000259" key="10">
    <source>
        <dbReference type="SMART" id="SM00478"/>
    </source>
</evidence>